<dbReference type="Proteomes" id="UP001236620">
    <property type="component" value="Unassembled WGS sequence"/>
</dbReference>
<accession>A0ABU0NEW8</accession>
<evidence type="ECO:0000313" key="2">
    <source>
        <dbReference type="EMBL" id="MDQ0567988.1"/>
    </source>
</evidence>
<dbReference type="InterPro" id="IPR001763">
    <property type="entry name" value="Rhodanese-like_dom"/>
</dbReference>
<evidence type="ECO:0000313" key="3">
    <source>
        <dbReference type="Proteomes" id="UP001236620"/>
    </source>
</evidence>
<dbReference type="SUPFAM" id="SSF52821">
    <property type="entry name" value="Rhodanese/Cell cycle control phosphatase"/>
    <property type="match status" value="1"/>
</dbReference>
<protein>
    <submittedName>
        <fullName evidence="2">Phage shock protein E</fullName>
    </submittedName>
</protein>
<dbReference type="PROSITE" id="PS50206">
    <property type="entry name" value="RHODANESE_3"/>
    <property type="match status" value="1"/>
</dbReference>
<organism evidence="2 3">
    <name type="scientific">Mycoplasma yeatsii</name>
    <dbReference type="NCBI Taxonomy" id="51365"/>
    <lineage>
        <taxon>Bacteria</taxon>
        <taxon>Bacillati</taxon>
        <taxon>Mycoplasmatota</taxon>
        <taxon>Mollicutes</taxon>
        <taxon>Mycoplasmataceae</taxon>
        <taxon>Mycoplasma</taxon>
    </lineage>
</organism>
<comment type="caution">
    <text evidence="2">The sequence shown here is derived from an EMBL/GenBank/DDBJ whole genome shotgun (WGS) entry which is preliminary data.</text>
</comment>
<dbReference type="PANTHER" id="PTHR43031:SF1">
    <property type="entry name" value="PYRIDINE NUCLEOTIDE-DISULPHIDE OXIDOREDUCTASE"/>
    <property type="match status" value="1"/>
</dbReference>
<dbReference type="CDD" id="cd00158">
    <property type="entry name" value="RHOD"/>
    <property type="match status" value="1"/>
</dbReference>
<sequence>MNKISISNEEFFQLIDQGWKVIDVRDQYEYQNFKRFEPSENISYPEVINNPQFRWPDINEKLIIVCNHGNRSGLTARFLQKMGYKNVYVLDRGIYSLD</sequence>
<keyword evidence="3" id="KW-1185">Reference proteome</keyword>
<dbReference type="PANTHER" id="PTHR43031">
    <property type="entry name" value="FAD-DEPENDENT OXIDOREDUCTASE"/>
    <property type="match status" value="1"/>
</dbReference>
<reference evidence="2" key="1">
    <citation type="submission" date="2023-07" db="EMBL/GenBank/DDBJ databases">
        <title>Genomic Encyclopedia of Type Strains, Phase IV (KMG-IV): sequencing the most valuable type-strain genomes for metagenomic binning, comparative biology and taxonomic classification.</title>
        <authorList>
            <person name="Goeker M."/>
        </authorList>
    </citation>
    <scope>NUCLEOTIDE SEQUENCE [LARGE SCALE GENOMIC DNA]</scope>
    <source>
        <strain evidence="2">DSM 22019</strain>
    </source>
</reference>
<name>A0ABU0NEW8_9MOLU</name>
<dbReference type="Pfam" id="PF00581">
    <property type="entry name" value="Rhodanese"/>
    <property type="match status" value="1"/>
</dbReference>
<dbReference type="InterPro" id="IPR050229">
    <property type="entry name" value="GlpE_sulfurtransferase"/>
</dbReference>
<dbReference type="Gene3D" id="3.40.250.10">
    <property type="entry name" value="Rhodanese-like domain"/>
    <property type="match status" value="1"/>
</dbReference>
<dbReference type="RefSeq" id="WP_259430299.1">
    <property type="nucleotide sequence ID" value="NZ_JAUSWP010000006.1"/>
</dbReference>
<gene>
    <name evidence="2" type="ORF">J2Z63_000636</name>
</gene>
<dbReference type="EMBL" id="JAUSWP010000006">
    <property type="protein sequence ID" value="MDQ0567988.1"/>
    <property type="molecule type" value="Genomic_DNA"/>
</dbReference>
<dbReference type="InterPro" id="IPR036873">
    <property type="entry name" value="Rhodanese-like_dom_sf"/>
</dbReference>
<evidence type="ECO:0000259" key="1">
    <source>
        <dbReference type="PROSITE" id="PS50206"/>
    </source>
</evidence>
<proteinExistence type="predicted"/>
<feature type="domain" description="Rhodanese" evidence="1">
    <location>
        <begin position="15"/>
        <end position="98"/>
    </location>
</feature>